<feature type="compositionally biased region" description="Basic and acidic residues" evidence="1">
    <location>
        <begin position="116"/>
        <end position="125"/>
    </location>
</feature>
<dbReference type="AlphaFoldDB" id="C4JDT3"/>
<name>C4JDT3_UNCRE</name>
<sequence length="266" mass="29181">MDSMRSLNSSLPSNSAPQPPEVLLQAFKAAALSVTNLYKSAVSDQTQLRNLGYQDALEDLRAFLDKERIGLSDGEGSRIRNWIADRIDGTGVAGNDSDDERLDSEKRNRSTSPNAVRKEPSEPNRHSRSASPPRTEHAAQPLPPSSNEPAVFARPAMFTFTAGPQFPSPPEEDSDMRTPDAPITMQSEPQVNHPHLTPSSVRLEVVPRAPRTPHRSNSRHNGRSSTRDSAATIGSKRKFHFNDFFDISNIGNGKDAFGGGKRGRFI</sequence>
<dbReference type="OMA" id="KNAVCEQ"/>
<gene>
    <name evidence="2" type="ORF">UREG_00560</name>
</gene>
<feature type="compositionally biased region" description="Basic residues" evidence="1">
    <location>
        <begin position="211"/>
        <end position="222"/>
    </location>
</feature>
<dbReference type="HOGENOM" id="CLU_997649_0_0_1"/>
<protein>
    <submittedName>
        <fullName evidence="2">Uncharacterized protein</fullName>
    </submittedName>
</protein>
<dbReference type="EMBL" id="CH476615">
    <property type="protein sequence ID" value="EEP75713.1"/>
    <property type="molecule type" value="Genomic_DNA"/>
</dbReference>
<evidence type="ECO:0000256" key="1">
    <source>
        <dbReference type="SAM" id="MobiDB-lite"/>
    </source>
</evidence>
<dbReference type="PANTHER" id="PTHR38645">
    <property type="entry name" value="CHROMOSOME 9, WHOLE GENOME SHOTGUN SEQUENCE"/>
    <property type="match status" value="1"/>
</dbReference>
<dbReference type="GeneID" id="8439480"/>
<evidence type="ECO:0000313" key="3">
    <source>
        <dbReference type="Proteomes" id="UP000002058"/>
    </source>
</evidence>
<dbReference type="Proteomes" id="UP000002058">
    <property type="component" value="Unassembled WGS sequence"/>
</dbReference>
<organism evidence="2 3">
    <name type="scientific">Uncinocarpus reesii (strain UAMH 1704)</name>
    <dbReference type="NCBI Taxonomy" id="336963"/>
    <lineage>
        <taxon>Eukaryota</taxon>
        <taxon>Fungi</taxon>
        <taxon>Dikarya</taxon>
        <taxon>Ascomycota</taxon>
        <taxon>Pezizomycotina</taxon>
        <taxon>Eurotiomycetes</taxon>
        <taxon>Eurotiomycetidae</taxon>
        <taxon>Onygenales</taxon>
        <taxon>Onygenaceae</taxon>
        <taxon>Uncinocarpus</taxon>
    </lineage>
</organism>
<dbReference type="RefSeq" id="XP_002541046.1">
    <property type="nucleotide sequence ID" value="XM_002541000.1"/>
</dbReference>
<evidence type="ECO:0000313" key="2">
    <source>
        <dbReference type="EMBL" id="EEP75713.1"/>
    </source>
</evidence>
<proteinExistence type="predicted"/>
<dbReference type="InParanoid" id="C4JDT3"/>
<dbReference type="eggNOG" id="ENOG502S6F0">
    <property type="taxonomic scope" value="Eukaryota"/>
</dbReference>
<feature type="region of interest" description="Disordered" evidence="1">
    <location>
        <begin position="88"/>
        <end position="232"/>
    </location>
</feature>
<dbReference type="VEuPathDB" id="FungiDB:UREG_00560"/>
<dbReference type="OrthoDB" id="21418at2759"/>
<keyword evidence="3" id="KW-1185">Reference proteome</keyword>
<reference evidence="3" key="1">
    <citation type="journal article" date="2009" name="Genome Res.">
        <title>Comparative genomic analyses of the human fungal pathogens Coccidioides and their relatives.</title>
        <authorList>
            <person name="Sharpton T.J."/>
            <person name="Stajich J.E."/>
            <person name="Rounsley S.D."/>
            <person name="Gardner M.J."/>
            <person name="Wortman J.R."/>
            <person name="Jordar V.S."/>
            <person name="Maiti R."/>
            <person name="Kodira C.D."/>
            <person name="Neafsey D.E."/>
            <person name="Zeng Q."/>
            <person name="Hung C.-Y."/>
            <person name="McMahan C."/>
            <person name="Muszewska A."/>
            <person name="Grynberg M."/>
            <person name="Mandel M.A."/>
            <person name="Kellner E.M."/>
            <person name="Barker B.M."/>
            <person name="Galgiani J.N."/>
            <person name="Orbach M.J."/>
            <person name="Kirkland T.N."/>
            <person name="Cole G.T."/>
            <person name="Henn M.R."/>
            <person name="Birren B.W."/>
            <person name="Taylor J.W."/>
        </authorList>
    </citation>
    <scope>NUCLEOTIDE SEQUENCE [LARGE SCALE GENOMIC DNA]</scope>
    <source>
        <strain evidence="3">UAMH 1704</strain>
    </source>
</reference>
<accession>C4JDT3</accession>
<dbReference type="PANTHER" id="PTHR38645:SF1">
    <property type="entry name" value="YALI0F12243P"/>
    <property type="match status" value="1"/>
</dbReference>
<dbReference type="KEGG" id="ure:UREG_00560"/>